<dbReference type="EMBL" id="CP141769">
    <property type="protein sequence ID" value="WRS40663.1"/>
    <property type="molecule type" value="Genomic_DNA"/>
</dbReference>
<feature type="transmembrane region" description="Helical" evidence="1">
    <location>
        <begin position="73"/>
        <end position="92"/>
    </location>
</feature>
<dbReference type="Proteomes" id="UP001334732">
    <property type="component" value="Chromosome"/>
</dbReference>
<keyword evidence="3" id="KW-1185">Reference proteome</keyword>
<dbReference type="RefSeq" id="WP_324781177.1">
    <property type="nucleotide sequence ID" value="NZ_CP141769.1"/>
</dbReference>
<evidence type="ECO:0000313" key="3">
    <source>
        <dbReference type="Proteomes" id="UP001334732"/>
    </source>
</evidence>
<keyword evidence="1" id="KW-0472">Membrane</keyword>
<keyword evidence="1" id="KW-1133">Transmembrane helix</keyword>
<proteinExistence type="predicted"/>
<gene>
    <name evidence="2" type="ORF">VA613_07225</name>
</gene>
<accession>A0ABZ1CMN2</accession>
<sequence>MPKQPVLERGWARAISLGCALALMLLVTLFPRGLTAADGAPAGHGLLMLIMWGLSAGFVHGVGFVPRNPALRLVLGPLAAWLGMGAGFAVYVRHLLG</sequence>
<feature type="transmembrane region" description="Helical" evidence="1">
    <location>
        <begin position="46"/>
        <end position="66"/>
    </location>
</feature>
<reference evidence="2 3" key="1">
    <citation type="submission" date="2023-12" db="EMBL/GenBank/DDBJ databases">
        <title>Thiobacillus sedimentum sp. nov., a chemolithoautotrophic sulfur-oxidizing bacterium isolated from freshwater sediment.</title>
        <authorList>
            <person name="Luo J."/>
            <person name="Dai C."/>
        </authorList>
    </citation>
    <scope>NUCLEOTIDE SEQUENCE [LARGE SCALE GENOMIC DNA]</scope>
    <source>
        <strain evidence="2 3">SCUT-2</strain>
    </source>
</reference>
<protein>
    <submittedName>
        <fullName evidence="2">Cyd operon YbgE family protein</fullName>
    </submittedName>
</protein>
<evidence type="ECO:0000256" key="1">
    <source>
        <dbReference type="SAM" id="Phobius"/>
    </source>
</evidence>
<organism evidence="2 3">
    <name type="scientific">Thiobacillus sedimenti</name>
    <dbReference type="NCBI Taxonomy" id="3110231"/>
    <lineage>
        <taxon>Bacteria</taxon>
        <taxon>Pseudomonadati</taxon>
        <taxon>Pseudomonadota</taxon>
        <taxon>Betaproteobacteria</taxon>
        <taxon>Nitrosomonadales</taxon>
        <taxon>Thiobacillaceae</taxon>
        <taxon>Thiobacillus</taxon>
    </lineage>
</organism>
<dbReference type="InterPro" id="IPR011846">
    <property type="entry name" value="Cyd_oper_YbgE"/>
</dbReference>
<name>A0ABZ1CMN2_9PROT</name>
<keyword evidence="1" id="KW-0812">Transmembrane</keyword>
<evidence type="ECO:0000313" key="2">
    <source>
        <dbReference type="EMBL" id="WRS40663.1"/>
    </source>
</evidence>
<dbReference type="Pfam" id="PF09600">
    <property type="entry name" value="Cyd_oper_YbgE"/>
    <property type="match status" value="1"/>
</dbReference>